<dbReference type="GeneID" id="105910208"/>
<dbReference type="AlphaFoldDB" id="A0A6P3WBG1"/>
<evidence type="ECO:0000256" key="2">
    <source>
        <dbReference type="ARBA" id="ARBA00004651"/>
    </source>
</evidence>
<comment type="domain">
    <text evidence="16">The DHHC domain is required for palmitoyltransferase activity.</text>
</comment>
<keyword evidence="6 16" id="KW-0808">Transferase</keyword>
<evidence type="ECO:0000256" key="13">
    <source>
        <dbReference type="ARBA" id="ARBA00023288"/>
    </source>
</evidence>
<feature type="transmembrane region" description="Helical" evidence="16">
    <location>
        <begin position="258"/>
        <end position="282"/>
    </location>
</feature>
<feature type="transmembrane region" description="Helical" evidence="16">
    <location>
        <begin position="196"/>
        <end position="219"/>
    </location>
</feature>
<accession>A0A6P3WBG1</accession>
<dbReference type="Pfam" id="PF01529">
    <property type="entry name" value="DHHC"/>
    <property type="match status" value="1"/>
</dbReference>
<dbReference type="PANTHER" id="PTHR22883:SF466">
    <property type="entry name" value="PALMITOYLTRANSFERASE ZDHHC4"/>
    <property type="match status" value="1"/>
</dbReference>
<evidence type="ECO:0000313" key="19">
    <source>
        <dbReference type="RefSeq" id="XP_012694348.1"/>
    </source>
</evidence>
<reference evidence="19" key="1">
    <citation type="submission" date="2025-08" db="UniProtKB">
        <authorList>
            <consortium name="RefSeq"/>
        </authorList>
    </citation>
    <scope>IDENTIFICATION</scope>
</reference>
<keyword evidence="10" id="KW-0333">Golgi apparatus</keyword>
<comment type="similarity">
    <text evidence="4 16">Belongs to the DHHC palmitoyltransferase family.</text>
</comment>
<dbReference type="CTD" id="55146"/>
<evidence type="ECO:0000256" key="10">
    <source>
        <dbReference type="ARBA" id="ARBA00023034"/>
    </source>
</evidence>
<evidence type="ECO:0000256" key="12">
    <source>
        <dbReference type="ARBA" id="ARBA00023139"/>
    </source>
</evidence>
<feature type="domain" description="Palmitoyltransferase DHHC" evidence="17">
    <location>
        <begin position="149"/>
        <end position="294"/>
    </location>
</feature>
<dbReference type="PANTHER" id="PTHR22883">
    <property type="entry name" value="ZINC FINGER DHHC DOMAIN CONTAINING PROTEIN"/>
    <property type="match status" value="1"/>
</dbReference>
<keyword evidence="9 16" id="KW-1133">Transmembrane helix</keyword>
<dbReference type="OrthoDB" id="331948at2759"/>
<evidence type="ECO:0000256" key="7">
    <source>
        <dbReference type="ARBA" id="ARBA00022692"/>
    </source>
</evidence>
<dbReference type="GO" id="GO:0005789">
    <property type="term" value="C:endoplasmic reticulum membrane"/>
    <property type="evidence" value="ECO:0007669"/>
    <property type="project" value="UniProtKB-SubCell"/>
</dbReference>
<gene>
    <name evidence="19" type="primary">zdhhc4</name>
</gene>
<keyword evidence="12" id="KW-0564">Palmitate</keyword>
<evidence type="ECO:0000256" key="6">
    <source>
        <dbReference type="ARBA" id="ARBA00022679"/>
    </source>
</evidence>
<dbReference type="KEGG" id="char:105910208"/>
<organism evidence="18 19">
    <name type="scientific">Clupea harengus</name>
    <name type="common">Atlantic herring</name>
    <dbReference type="NCBI Taxonomy" id="7950"/>
    <lineage>
        <taxon>Eukaryota</taxon>
        <taxon>Metazoa</taxon>
        <taxon>Chordata</taxon>
        <taxon>Craniata</taxon>
        <taxon>Vertebrata</taxon>
        <taxon>Euteleostomi</taxon>
        <taxon>Actinopterygii</taxon>
        <taxon>Neopterygii</taxon>
        <taxon>Teleostei</taxon>
        <taxon>Clupei</taxon>
        <taxon>Clupeiformes</taxon>
        <taxon>Clupeoidei</taxon>
        <taxon>Clupeidae</taxon>
        <taxon>Clupea</taxon>
    </lineage>
</organism>
<keyword evidence="18" id="KW-1185">Reference proteome</keyword>
<dbReference type="GO" id="GO:0005886">
    <property type="term" value="C:plasma membrane"/>
    <property type="evidence" value="ECO:0007669"/>
    <property type="project" value="UniProtKB-SubCell"/>
</dbReference>
<name>A0A6P3WBG1_CLUHA</name>
<feature type="transmembrane region" description="Helical" evidence="16">
    <location>
        <begin position="104"/>
        <end position="121"/>
    </location>
</feature>
<evidence type="ECO:0000256" key="3">
    <source>
        <dbReference type="ARBA" id="ARBA00004653"/>
    </source>
</evidence>
<evidence type="ECO:0000256" key="5">
    <source>
        <dbReference type="ARBA" id="ARBA00022475"/>
    </source>
</evidence>
<evidence type="ECO:0000256" key="11">
    <source>
        <dbReference type="ARBA" id="ARBA00023136"/>
    </source>
</evidence>
<evidence type="ECO:0000313" key="18">
    <source>
        <dbReference type="Proteomes" id="UP000515152"/>
    </source>
</evidence>
<comment type="catalytic activity">
    <reaction evidence="15">
        <text>L-cysteinyl-[protein] + hexadecanoyl-CoA = S-hexadecanoyl-L-cysteinyl-[protein] + CoA</text>
        <dbReference type="Rhea" id="RHEA:36683"/>
        <dbReference type="Rhea" id="RHEA-COMP:10131"/>
        <dbReference type="Rhea" id="RHEA-COMP:11032"/>
        <dbReference type="ChEBI" id="CHEBI:29950"/>
        <dbReference type="ChEBI" id="CHEBI:57287"/>
        <dbReference type="ChEBI" id="CHEBI:57379"/>
        <dbReference type="ChEBI" id="CHEBI:74151"/>
        <dbReference type="EC" id="2.3.1.225"/>
    </reaction>
    <physiologicalReaction direction="left-to-right" evidence="15">
        <dbReference type="Rhea" id="RHEA:36684"/>
    </physiologicalReaction>
</comment>
<feature type="transmembrane region" description="Helical" evidence="16">
    <location>
        <begin position="6"/>
        <end position="26"/>
    </location>
</feature>
<keyword evidence="11 16" id="KW-0472">Membrane</keyword>
<evidence type="ECO:0000256" key="9">
    <source>
        <dbReference type="ARBA" id="ARBA00022989"/>
    </source>
</evidence>
<dbReference type="InterPro" id="IPR001594">
    <property type="entry name" value="Palmitoyltrfase_DHHC"/>
</dbReference>
<dbReference type="GO" id="GO:0019706">
    <property type="term" value="F:protein-cysteine S-palmitoyltransferase activity"/>
    <property type="evidence" value="ECO:0007669"/>
    <property type="project" value="UniProtKB-EC"/>
</dbReference>
<dbReference type="PROSITE" id="PS50216">
    <property type="entry name" value="DHHC"/>
    <property type="match status" value="1"/>
</dbReference>
<dbReference type="InterPro" id="IPR039859">
    <property type="entry name" value="PFA4/ZDH16/20/ERF2-like"/>
</dbReference>
<dbReference type="RefSeq" id="XP_012694348.1">
    <property type="nucleotide sequence ID" value="XM_012838894.3"/>
</dbReference>
<dbReference type="Proteomes" id="UP000515152">
    <property type="component" value="Chromosome 23"/>
</dbReference>
<keyword evidence="14 16" id="KW-0012">Acyltransferase</keyword>
<evidence type="ECO:0000256" key="16">
    <source>
        <dbReference type="RuleBase" id="RU079119"/>
    </source>
</evidence>
<sequence length="346" mass="39860">MDFLTLFGVYVVVVLTCIVLVCKYAGQEQTPWGRYYNSVTTVVSPCVPLWLKRLFSKALHKLFHERNNAFIYTHLLLEGAVYAEYSYEVFGHCKEMDTTLTNLYIPYVLLVLHLYLFYLCCSRDPGTVTKAKHATQVKVYPYDGELFHPGEMCPTCNLVKPARSKHCRVCNRCVQRFDHHCVWVNNCIGAQNTRYFLMYLLSVCAMAGDMAILTVDLLLNVVARTGIMYAHYVDAQGQQQPTGMAFVVQHLFLTFPRIVFMLGFLIFVFFLLAGYVMFHLFLTLGNHTSNEWVKARGRGCQHCHPHSGHRCHSSFNPLRGFYSRGLLKNLREIFVPLKPLKKKKQK</sequence>
<evidence type="ECO:0000256" key="15">
    <source>
        <dbReference type="ARBA" id="ARBA00047790"/>
    </source>
</evidence>
<protein>
    <recommendedName>
        <fullName evidence="16">Palmitoyltransferase</fullName>
        <ecNumber evidence="16">2.3.1.225</ecNumber>
    </recommendedName>
</protein>
<proteinExistence type="inferred from homology"/>
<evidence type="ECO:0000259" key="17">
    <source>
        <dbReference type="Pfam" id="PF01529"/>
    </source>
</evidence>
<evidence type="ECO:0000256" key="1">
    <source>
        <dbReference type="ARBA" id="ARBA00004477"/>
    </source>
</evidence>
<dbReference type="EC" id="2.3.1.225" evidence="16"/>
<dbReference type="GO" id="GO:0000139">
    <property type="term" value="C:Golgi membrane"/>
    <property type="evidence" value="ECO:0007669"/>
    <property type="project" value="UniProtKB-SubCell"/>
</dbReference>
<evidence type="ECO:0000256" key="14">
    <source>
        <dbReference type="ARBA" id="ARBA00023315"/>
    </source>
</evidence>
<keyword evidence="13" id="KW-0449">Lipoprotein</keyword>
<comment type="subcellular location">
    <subcellularLocation>
        <location evidence="2">Cell membrane</location>
        <topology evidence="2">Multi-pass membrane protein</topology>
    </subcellularLocation>
    <subcellularLocation>
        <location evidence="1">Endoplasmic reticulum membrane</location>
        <topology evidence="1">Multi-pass membrane protein</topology>
    </subcellularLocation>
    <subcellularLocation>
        <location evidence="3">Golgi apparatus membrane</location>
        <topology evidence="3">Multi-pass membrane protein</topology>
    </subcellularLocation>
</comment>
<keyword evidence="8" id="KW-0256">Endoplasmic reticulum</keyword>
<evidence type="ECO:0000256" key="4">
    <source>
        <dbReference type="ARBA" id="ARBA00008574"/>
    </source>
</evidence>
<evidence type="ECO:0000256" key="8">
    <source>
        <dbReference type="ARBA" id="ARBA00022824"/>
    </source>
</evidence>
<dbReference type="GO" id="GO:0006612">
    <property type="term" value="P:protein targeting to membrane"/>
    <property type="evidence" value="ECO:0007669"/>
    <property type="project" value="TreeGrafter"/>
</dbReference>
<keyword evidence="7 16" id="KW-0812">Transmembrane</keyword>
<keyword evidence="5" id="KW-1003">Cell membrane</keyword>